<feature type="region of interest" description="Disordered" evidence="1">
    <location>
        <begin position="1"/>
        <end position="56"/>
    </location>
</feature>
<reference evidence="2 3" key="1">
    <citation type="journal article" date="2018" name="Nat. Ecol. Evol.">
        <title>Pezizomycetes genomes reveal the molecular basis of ectomycorrhizal truffle lifestyle.</title>
        <authorList>
            <person name="Murat C."/>
            <person name="Payen T."/>
            <person name="Noel B."/>
            <person name="Kuo A."/>
            <person name="Morin E."/>
            <person name="Chen J."/>
            <person name="Kohler A."/>
            <person name="Krizsan K."/>
            <person name="Balestrini R."/>
            <person name="Da Silva C."/>
            <person name="Montanini B."/>
            <person name="Hainaut M."/>
            <person name="Levati E."/>
            <person name="Barry K.W."/>
            <person name="Belfiori B."/>
            <person name="Cichocki N."/>
            <person name="Clum A."/>
            <person name="Dockter R.B."/>
            <person name="Fauchery L."/>
            <person name="Guy J."/>
            <person name="Iotti M."/>
            <person name="Le Tacon F."/>
            <person name="Lindquist E.A."/>
            <person name="Lipzen A."/>
            <person name="Malagnac F."/>
            <person name="Mello A."/>
            <person name="Molinier V."/>
            <person name="Miyauchi S."/>
            <person name="Poulain J."/>
            <person name="Riccioni C."/>
            <person name="Rubini A."/>
            <person name="Sitrit Y."/>
            <person name="Splivallo R."/>
            <person name="Traeger S."/>
            <person name="Wang M."/>
            <person name="Zifcakova L."/>
            <person name="Wipf D."/>
            <person name="Zambonelli A."/>
            <person name="Paolocci F."/>
            <person name="Nowrousian M."/>
            <person name="Ottonello S."/>
            <person name="Baldrian P."/>
            <person name="Spatafora J.W."/>
            <person name="Henrissat B."/>
            <person name="Nagy L.G."/>
            <person name="Aury J.M."/>
            <person name="Wincker P."/>
            <person name="Grigoriev I.V."/>
            <person name="Bonfante P."/>
            <person name="Martin F.M."/>
        </authorList>
    </citation>
    <scope>NUCLEOTIDE SEQUENCE [LARGE SCALE GENOMIC DNA]</scope>
    <source>
        <strain evidence="2 3">RN42</strain>
    </source>
</reference>
<evidence type="ECO:0000313" key="2">
    <source>
        <dbReference type="EMBL" id="RPA76915.1"/>
    </source>
</evidence>
<accession>A0A3N4HSV6</accession>
<organism evidence="2 3">
    <name type="scientific">Ascobolus immersus RN42</name>
    <dbReference type="NCBI Taxonomy" id="1160509"/>
    <lineage>
        <taxon>Eukaryota</taxon>
        <taxon>Fungi</taxon>
        <taxon>Dikarya</taxon>
        <taxon>Ascomycota</taxon>
        <taxon>Pezizomycotina</taxon>
        <taxon>Pezizomycetes</taxon>
        <taxon>Pezizales</taxon>
        <taxon>Ascobolaceae</taxon>
        <taxon>Ascobolus</taxon>
    </lineage>
</organism>
<feature type="compositionally biased region" description="Basic and acidic residues" evidence="1">
    <location>
        <begin position="163"/>
        <end position="183"/>
    </location>
</feature>
<feature type="region of interest" description="Disordered" evidence="1">
    <location>
        <begin position="163"/>
        <end position="198"/>
    </location>
</feature>
<dbReference type="Proteomes" id="UP000275078">
    <property type="component" value="Unassembled WGS sequence"/>
</dbReference>
<proteinExistence type="predicted"/>
<keyword evidence="3" id="KW-1185">Reference proteome</keyword>
<evidence type="ECO:0000313" key="3">
    <source>
        <dbReference type="Proteomes" id="UP000275078"/>
    </source>
</evidence>
<sequence>MHPSNGSQQTVPREWTFFPPRIPPSNQFRTSATHISNPSSKDSSTTEPRVQTSSQSPTFLETFTEAYIRGASVRVPTPPYSTQLLHAPRVTASNRTSLTRLSRFGHDMLLQEAECTTLISTREYAHNSILNATSRKNEIIWPWIAKGMHPTKRSHFYQVFPRHNESHTSKHRPDFSPIHETKQSKTTTAIHESRATGT</sequence>
<dbReference type="AlphaFoldDB" id="A0A3N4HSV6"/>
<evidence type="ECO:0000256" key="1">
    <source>
        <dbReference type="SAM" id="MobiDB-lite"/>
    </source>
</evidence>
<dbReference type="EMBL" id="ML119735">
    <property type="protein sequence ID" value="RPA76915.1"/>
    <property type="molecule type" value="Genomic_DNA"/>
</dbReference>
<name>A0A3N4HSV6_ASCIM</name>
<feature type="compositionally biased region" description="Polar residues" evidence="1">
    <location>
        <begin position="1"/>
        <end position="11"/>
    </location>
</feature>
<protein>
    <submittedName>
        <fullName evidence="2">Uncharacterized protein</fullName>
    </submittedName>
</protein>
<gene>
    <name evidence="2" type="ORF">BJ508DRAFT_351215</name>
</gene>
<feature type="compositionally biased region" description="Polar residues" evidence="1">
    <location>
        <begin position="24"/>
        <end position="56"/>
    </location>
</feature>